<evidence type="ECO:0000256" key="7">
    <source>
        <dbReference type="ARBA" id="ARBA00022889"/>
    </source>
</evidence>
<keyword evidence="12" id="KW-0393">Immunoglobulin domain</keyword>
<proteinExistence type="inferred from homology"/>
<dbReference type="SUPFAM" id="SSF48726">
    <property type="entry name" value="Immunoglobulin"/>
    <property type="match status" value="6"/>
</dbReference>
<keyword evidence="3" id="KW-1003">Cell membrane</keyword>
<dbReference type="InterPro" id="IPR036179">
    <property type="entry name" value="Ig-like_dom_sf"/>
</dbReference>
<evidence type="ECO:0000256" key="14">
    <source>
        <dbReference type="SAM" id="MobiDB-lite"/>
    </source>
</evidence>
<dbReference type="FunFam" id="2.60.40.10:FF:000052">
    <property type="entry name" value="Contactin 1"/>
    <property type="match status" value="1"/>
</dbReference>
<dbReference type="GO" id="GO:0098552">
    <property type="term" value="C:side of membrane"/>
    <property type="evidence" value="ECO:0007669"/>
    <property type="project" value="UniProtKB-KW"/>
</dbReference>
<evidence type="ECO:0008006" key="19">
    <source>
        <dbReference type="Google" id="ProtNLM"/>
    </source>
</evidence>
<feature type="region of interest" description="Disordered" evidence="14">
    <location>
        <begin position="844"/>
        <end position="869"/>
    </location>
</feature>
<comment type="subcellular location">
    <subcellularLocation>
        <location evidence="1">Cell membrane</location>
        <topology evidence="1">Lipid-anchor</topology>
        <topology evidence="1">GPI-anchor</topology>
    </subcellularLocation>
</comment>
<dbReference type="FunFam" id="2.60.40.10:FF:000054">
    <property type="entry name" value="Contactin 1"/>
    <property type="match status" value="1"/>
</dbReference>
<dbReference type="EMBL" id="VBQZ03000066">
    <property type="protein sequence ID" value="MXQ90882.1"/>
    <property type="molecule type" value="Genomic_DNA"/>
</dbReference>
<comment type="subunit">
    <text evidence="13">Interacts with PTPRG.</text>
</comment>
<dbReference type="GO" id="GO:0005886">
    <property type="term" value="C:plasma membrane"/>
    <property type="evidence" value="ECO:0007669"/>
    <property type="project" value="UniProtKB-SubCell"/>
</dbReference>
<dbReference type="FunFam" id="2.60.40.10:FF:000035">
    <property type="entry name" value="Contactin 1"/>
    <property type="match status" value="1"/>
</dbReference>
<dbReference type="SMART" id="SM00408">
    <property type="entry name" value="IGc2"/>
    <property type="match status" value="6"/>
</dbReference>
<evidence type="ECO:0000256" key="6">
    <source>
        <dbReference type="ARBA" id="ARBA00022737"/>
    </source>
</evidence>
<evidence type="ECO:0000256" key="3">
    <source>
        <dbReference type="ARBA" id="ARBA00022475"/>
    </source>
</evidence>
<dbReference type="FunFam" id="2.60.40.10:FF:000047">
    <property type="entry name" value="Contactin 1"/>
    <property type="match status" value="1"/>
</dbReference>
<dbReference type="InterPro" id="IPR036116">
    <property type="entry name" value="FN3_sf"/>
</dbReference>
<dbReference type="AlphaFoldDB" id="A0A6B0RMX7"/>
<keyword evidence="9" id="KW-1015">Disulfide bond</keyword>
<feature type="domain" description="Fibronectin type-III" evidence="16">
    <location>
        <begin position="963"/>
        <end position="1058"/>
    </location>
</feature>
<feature type="domain" description="Fibronectin type-III" evidence="16">
    <location>
        <begin position="758"/>
        <end position="856"/>
    </location>
</feature>
<evidence type="ECO:0000313" key="18">
    <source>
        <dbReference type="Proteomes" id="UP000322234"/>
    </source>
</evidence>
<evidence type="ECO:0000256" key="9">
    <source>
        <dbReference type="ARBA" id="ARBA00023157"/>
    </source>
</evidence>
<dbReference type="CDD" id="cd00063">
    <property type="entry name" value="FN3"/>
    <property type="match status" value="4"/>
</dbReference>
<evidence type="ECO:0000313" key="17">
    <source>
        <dbReference type="EMBL" id="MXQ90882.1"/>
    </source>
</evidence>
<dbReference type="InterPro" id="IPR013783">
    <property type="entry name" value="Ig-like_fold"/>
</dbReference>
<dbReference type="Gene3D" id="2.60.40.10">
    <property type="entry name" value="Immunoglobulins"/>
    <property type="match status" value="10"/>
</dbReference>
<evidence type="ECO:0000256" key="10">
    <source>
        <dbReference type="ARBA" id="ARBA00023180"/>
    </source>
</evidence>
<keyword evidence="10" id="KW-0325">Glycoprotein</keyword>
<gene>
    <name evidence="17" type="ORF">E5288_WYG013235</name>
</gene>
<keyword evidence="5" id="KW-0732">Signal</keyword>
<dbReference type="SMART" id="SM00409">
    <property type="entry name" value="IG"/>
    <property type="match status" value="6"/>
</dbReference>
<dbReference type="GO" id="GO:0030424">
    <property type="term" value="C:axon"/>
    <property type="evidence" value="ECO:0007669"/>
    <property type="project" value="TreeGrafter"/>
</dbReference>
<accession>A0A6B0RMX7</accession>
<protein>
    <recommendedName>
        <fullName evidence="19">Contactin-4</fullName>
    </recommendedName>
</protein>
<dbReference type="InterPro" id="IPR003961">
    <property type="entry name" value="FN3_dom"/>
</dbReference>
<evidence type="ECO:0000259" key="16">
    <source>
        <dbReference type="PROSITE" id="PS50853"/>
    </source>
</evidence>
<evidence type="ECO:0000256" key="8">
    <source>
        <dbReference type="ARBA" id="ARBA00023136"/>
    </source>
</evidence>
<dbReference type="GO" id="GO:0098632">
    <property type="term" value="F:cell-cell adhesion mediator activity"/>
    <property type="evidence" value="ECO:0007669"/>
    <property type="project" value="TreeGrafter"/>
</dbReference>
<dbReference type="Pfam" id="PF00041">
    <property type="entry name" value="fn3"/>
    <property type="match status" value="2"/>
</dbReference>
<comment type="similarity">
    <text evidence="2">Belongs to the immunoglobulin superfamily. Contactin family.</text>
</comment>
<dbReference type="GO" id="GO:0007420">
    <property type="term" value="P:brain development"/>
    <property type="evidence" value="ECO:0007669"/>
    <property type="project" value="TreeGrafter"/>
</dbReference>
<keyword evidence="11" id="KW-0449">Lipoprotein</keyword>
<dbReference type="Proteomes" id="UP000322234">
    <property type="component" value="Unassembled WGS sequence"/>
</dbReference>
<feature type="domain" description="Fibronectin type-III" evidence="16">
    <location>
        <begin position="861"/>
        <end position="958"/>
    </location>
</feature>
<comment type="caution">
    <text evidence="17">The sequence shown here is derived from an EMBL/GenBank/DDBJ whole genome shotgun (WGS) entry which is preliminary data.</text>
</comment>
<dbReference type="PANTHER" id="PTHR44170:SF18">
    <property type="entry name" value="CONTACTIN 3B-RELATED"/>
    <property type="match status" value="1"/>
</dbReference>
<feature type="domain" description="Fibronectin type-III" evidence="16">
    <location>
        <begin position="1059"/>
        <end position="1154"/>
    </location>
</feature>
<dbReference type="InterPro" id="IPR013098">
    <property type="entry name" value="Ig_I-set"/>
</dbReference>
<dbReference type="InterPro" id="IPR003598">
    <property type="entry name" value="Ig_sub2"/>
</dbReference>
<dbReference type="InterPro" id="IPR007110">
    <property type="entry name" value="Ig-like_dom"/>
</dbReference>
<dbReference type="FunFam" id="2.60.40.10:FF:000005">
    <property type="entry name" value="Neuronal cell adhesion molecule"/>
    <property type="match status" value="1"/>
</dbReference>
<dbReference type="SUPFAM" id="SSF49265">
    <property type="entry name" value="Fibronectin type III"/>
    <property type="match status" value="2"/>
</dbReference>
<keyword evidence="7" id="KW-0130">Cell adhesion</keyword>
<dbReference type="FunFam" id="2.60.40.10:FF:000044">
    <property type="entry name" value="Contactin 1"/>
    <property type="match status" value="1"/>
</dbReference>
<dbReference type="SMART" id="SM00060">
    <property type="entry name" value="FN3"/>
    <property type="match status" value="4"/>
</dbReference>
<dbReference type="Pfam" id="PF07679">
    <property type="entry name" value="I-set"/>
    <property type="match status" value="3"/>
</dbReference>
<feature type="domain" description="Ig-like" evidence="15">
    <location>
        <begin position="285"/>
        <end position="366"/>
    </location>
</feature>
<feature type="domain" description="Ig-like" evidence="15">
    <location>
        <begin position="384"/>
        <end position="470"/>
    </location>
</feature>
<sequence length="1185" mass="131486">MPKKNSKEFVKSSGNRLTSACRPCLKDNDTEPISGNTSRSDYIWKNCKLLEEVIFVILDIVSYHIEMALVYISVTLNSPPDCGKICNTELQCNLVSVAMSRSHSYLQMKASDMKLKYTVILVFITYFKNQNNDDKISSFVDNMMDLSRRKGVSNRRMTWAICGVGIRTLVWRGWVSEDDYTLHGPIFIQEPSHVMFPLDSEEKKVKLSCEVKGNPKPHIRWKLNGTDVDIGMDFRYSVVEGSLLINNPNKTQDAGMYQCIATNSFGTIVSREAKLQFAYLENFKPRTRSTVSVRQGQGMVLLCGPPAHSGELSYAWIFNEYPSYQDNRRFVSQETGNLYIAKVEKSDVGNYTCVVTNTVTNQKVLGPPTPLILRNDGVMGEYEPKIEVQFPETVPTAKGTTVKLECFALGNPVPTIIWRRADGKPIATKARRHKSNGILEIPNFQQEDAGLYECVAENSRGKNVAKGQLTFYAQPNWSQKINDIHVAIEENVFWECKANGRPKPTYRWLKNGEPLLTRDRIHIEQGTLNITIVNLSDAGMYQCVAENKHGVIFSSAELSVIAVGPDFSRTLLKRVTLVKVGGEVVIECKPKASPKPVYTWKKGRDVLKENERITISEDGSLRIINVTKSDAGSYTCIATNHFGTASSTGNLVVKDPTKVMVPPSSMDVTVGESIVLPCQVTHDHSLNIVFTWSFNGRLIDFDRDGDHFERVGGQDSAGDLMIRNIQLKHAGKYVCMVQTSVDRLSAAADLIVRGPPGPPEAVTIDEITDTTAQLSWRPGPDNHSPITMYVIQARTPFSVGWQAVNTVPELIDGKTFTATVVGLNPWVEYEFRTVAANVIGIGEPSRPSEKRRTEEALPEVTPANVSGGGGSKSELVITWETVPEELQNGRGFGYVVAFRPYGKMIWMLTVLASADASRYVFRNESVRPFSPFEVKVGVFNNKGEGPFSPTTVVYSAEEEPTKPPASIFARSLSATDIEVFWASPMEKNRGRIQGYEVKYWRHDDKEENARKIRTIGNQTSTKITNLKGSALYHLAVKAYNSAGTGPASATVNVTTRKPPPSQPPGNIIWNSSDSKIILNWDQVKALDNESEVKGYKVLYRWSRQSSTSVIETNKTSVELSLPFDEDYIIEIKPFSDGGDGSSSEQIRIPKISNAYARGAGPSTSNACTLSAISTIMISLTARSSL</sequence>
<dbReference type="PROSITE" id="PS50835">
    <property type="entry name" value="IG_LIKE"/>
    <property type="match status" value="6"/>
</dbReference>
<keyword evidence="6" id="KW-0677">Repeat</keyword>
<evidence type="ECO:0000256" key="4">
    <source>
        <dbReference type="ARBA" id="ARBA00022622"/>
    </source>
</evidence>
<dbReference type="GO" id="GO:0007411">
    <property type="term" value="P:axon guidance"/>
    <property type="evidence" value="ECO:0007669"/>
    <property type="project" value="TreeGrafter"/>
</dbReference>
<dbReference type="InterPro" id="IPR003599">
    <property type="entry name" value="Ig_sub"/>
</dbReference>
<feature type="domain" description="Ig-like" evidence="15">
    <location>
        <begin position="191"/>
        <end position="276"/>
    </location>
</feature>
<name>A0A6B0RMX7_9CETA</name>
<feature type="domain" description="Ig-like" evidence="15">
    <location>
        <begin position="565"/>
        <end position="652"/>
    </location>
</feature>
<dbReference type="FunFam" id="2.60.40.10:FF:000004">
    <property type="entry name" value="DCC isoform 1"/>
    <property type="match status" value="2"/>
</dbReference>
<dbReference type="FunFam" id="2.60.40.10:FF:000028">
    <property type="entry name" value="Neuronal cell adhesion molecule"/>
    <property type="match status" value="1"/>
</dbReference>
<evidence type="ECO:0000256" key="12">
    <source>
        <dbReference type="ARBA" id="ARBA00023319"/>
    </source>
</evidence>
<feature type="compositionally biased region" description="Basic and acidic residues" evidence="14">
    <location>
        <begin position="846"/>
        <end position="855"/>
    </location>
</feature>
<dbReference type="PANTHER" id="PTHR44170">
    <property type="entry name" value="PROTEIN SIDEKICK"/>
    <property type="match status" value="1"/>
</dbReference>
<organism evidence="17 18">
    <name type="scientific">Bos mutus</name>
    <name type="common">wild yak</name>
    <dbReference type="NCBI Taxonomy" id="72004"/>
    <lineage>
        <taxon>Eukaryota</taxon>
        <taxon>Metazoa</taxon>
        <taxon>Chordata</taxon>
        <taxon>Craniata</taxon>
        <taxon>Vertebrata</taxon>
        <taxon>Euteleostomi</taxon>
        <taxon>Mammalia</taxon>
        <taxon>Eutheria</taxon>
        <taxon>Laurasiatheria</taxon>
        <taxon>Artiodactyla</taxon>
        <taxon>Ruminantia</taxon>
        <taxon>Pecora</taxon>
        <taxon>Bovidae</taxon>
        <taxon>Bovinae</taxon>
        <taxon>Bos</taxon>
    </lineage>
</organism>
<evidence type="ECO:0000259" key="15">
    <source>
        <dbReference type="PROSITE" id="PS50835"/>
    </source>
</evidence>
<dbReference type="FunFam" id="2.60.40.10:FF:000064">
    <property type="entry name" value="Contactin 1"/>
    <property type="match status" value="1"/>
</dbReference>
<keyword evidence="18" id="KW-1185">Reference proteome</keyword>
<feature type="domain" description="Ig-like" evidence="15">
    <location>
        <begin position="475"/>
        <end position="559"/>
    </location>
</feature>
<dbReference type="PROSITE" id="PS50853">
    <property type="entry name" value="FN3"/>
    <property type="match status" value="4"/>
</dbReference>
<keyword evidence="8" id="KW-0472">Membrane</keyword>
<dbReference type="CDD" id="cd05853">
    <property type="entry name" value="Ig6_Contactin-4"/>
    <property type="match status" value="1"/>
</dbReference>
<evidence type="ECO:0000256" key="2">
    <source>
        <dbReference type="ARBA" id="ARBA00009812"/>
    </source>
</evidence>
<reference evidence="17" key="1">
    <citation type="submission" date="2019-10" db="EMBL/GenBank/DDBJ databases">
        <title>The sequence and de novo assembly of the wild yak genome.</title>
        <authorList>
            <person name="Liu Y."/>
        </authorList>
    </citation>
    <scope>NUCLEOTIDE SEQUENCE [LARGE SCALE GENOMIC DNA]</scope>
    <source>
        <strain evidence="17">WY2019</strain>
    </source>
</reference>
<dbReference type="Pfam" id="PF13927">
    <property type="entry name" value="Ig_3"/>
    <property type="match status" value="3"/>
</dbReference>
<evidence type="ECO:0000256" key="11">
    <source>
        <dbReference type="ARBA" id="ARBA00023288"/>
    </source>
</evidence>
<evidence type="ECO:0000256" key="1">
    <source>
        <dbReference type="ARBA" id="ARBA00004609"/>
    </source>
</evidence>
<feature type="domain" description="Ig-like" evidence="15">
    <location>
        <begin position="656"/>
        <end position="745"/>
    </location>
</feature>
<keyword evidence="4" id="KW-0336">GPI-anchor</keyword>
<evidence type="ECO:0000256" key="5">
    <source>
        <dbReference type="ARBA" id="ARBA00022729"/>
    </source>
</evidence>
<dbReference type="InterPro" id="IPR033007">
    <property type="entry name" value="CNTN4_Ig6"/>
</dbReference>
<evidence type="ECO:0000256" key="13">
    <source>
        <dbReference type="ARBA" id="ARBA00038703"/>
    </source>
</evidence>